<dbReference type="InterPro" id="IPR002514">
    <property type="entry name" value="Transposase_8"/>
</dbReference>
<dbReference type="PROSITE" id="PS50994">
    <property type="entry name" value="INTEGRASE"/>
    <property type="match status" value="1"/>
</dbReference>
<dbReference type="PANTHER" id="PTHR46889:SF4">
    <property type="entry name" value="TRANSPOSASE INSO FOR INSERTION SEQUENCE ELEMENT IS911B-RELATED"/>
    <property type="match status" value="1"/>
</dbReference>
<feature type="coiled-coil region" evidence="2">
    <location>
        <begin position="42"/>
        <end position="69"/>
    </location>
</feature>
<dbReference type="KEGG" id="sace:GIY23_13605"/>
<dbReference type="InterPro" id="IPR001584">
    <property type="entry name" value="Integrase_cat-core"/>
</dbReference>
<evidence type="ECO:0000313" key="9">
    <source>
        <dbReference type="EMBL" id="QGK70774.1"/>
    </source>
</evidence>
<name>A0A5Q3QBE8_9PSEU</name>
<reference evidence="10" key="2">
    <citation type="journal article" date="2020" name="Int. J. Syst. Evol. Microbiol.">
        <title>Saccharopolyspora coralli sp. nov. a novel actinobacterium isolated from the stony coral Porites.</title>
        <authorList>
            <person name="Zhou Y."/>
            <person name="Pei S."/>
            <person name="Xie F."/>
            <person name="Gu L."/>
            <person name="Zhang G."/>
        </authorList>
    </citation>
    <scope>NUCLEOTIDE SEQUENCE</scope>
    <source>
        <strain evidence="10">E2A</strain>
    </source>
</reference>
<proteinExistence type="predicted"/>
<dbReference type="KEGG" id="sace:GIY23_04990"/>
<dbReference type="InterPro" id="IPR036397">
    <property type="entry name" value="RNaseH_sf"/>
</dbReference>
<dbReference type="EMBL" id="CP045929">
    <property type="protein sequence ID" value="QGK70419.1"/>
    <property type="molecule type" value="Genomic_DNA"/>
</dbReference>
<comment type="function">
    <text evidence="1">Involved in the transposition of the insertion sequence.</text>
</comment>
<protein>
    <submittedName>
        <fullName evidence="10">IS3 family transposase</fullName>
    </submittedName>
</protein>
<dbReference type="EMBL" id="CP045929">
    <property type="protein sequence ID" value="QGK68978.1"/>
    <property type="molecule type" value="Genomic_DNA"/>
</dbReference>
<dbReference type="GO" id="GO:0006313">
    <property type="term" value="P:DNA transposition"/>
    <property type="evidence" value="ECO:0007669"/>
    <property type="project" value="InterPro"/>
</dbReference>
<evidence type="ECO:0000313" key="4">
    <source>
        <dbReference type="EMBL" id="QGK68720.1"/>
    </source>
</evidence>
<evidence type="ECO:0000313" key="8">
    <source>
        <dbReference type="EMBL" id="QGK70726.1"/>
    </source>
</evidence>
<dbReference type="EMBL" id="CP045929">
    <property type="protein sequence ID" value="QGK68984.1"/>
    <property type="molecule type" value="Genomic_DNA"/>
</dbReference>
<evidence type="ECO:0000313" key="11">
    <source>
        <dbReference type="Proteomes" id="UP000371041"/>
    </source>
</evidence>
<evidence type="ECO:0000256" key="1">
    <source>
        <dbReference type="ARBA" id="ARBA00002286"/>
    </source>
</evidence>
<keyword evidence="2" id="KW-0175">Coiled coil</keyword>
<feature type="domain" description="Integrase catalytic" evidence="3">
    <location>
        <begin position="209"/>
        <end position="372"/>
    </location>
</feature>
<dbReference type="Gene3D" id="3.30.420.10">
    <property type="entry name" value="Ribonuclease H-like superfamily/Ribonuclease H"/>
    <property type="match status" value="1"/>
</dbReference>
<dbReference type="PANTHER" id="PTHR46889">
    <property type="entry name" value="TRANSPOSASE INSF FOR INSERTION SEQUENCE IS3B-RELATED"/>
    <property type="match status" value="1"/>
</dbReference>
<dbReference type="Pfam" id="PF01527">
    <property type="entry name" value="HTH_Tnp_1"/>
    <property type="match status" value="1"/>
</dbReference>
<dbReference type="RefSeq" id="WP_154075325.1">
    <property type="nucleotide sequence ID" value="NZ_CP045929.1"/>
</dbReference>
<dbReference type="KEGG" id="sace:GIY23_21220"/>
<dbReference type="InterPro" id="IPR012337">
    <property type="entry name" value="RNaseH-like_sf"/>
</dbReference>
<evidence type="ECO:0000256" key="2">
    <source>
        <dbReference type="SAM" id="Coils"/>
    </source>
</evidence>
<evidence type="ECO:0000313" key="10">
    <source>
        <dbReference type="EMBL" id="QGK71703.1"/>
    </source>
</evidence>
<dbReference type="InterPro" id="IPR025948">
    <property type="entry name" value="HTH-like_dom"/>
</dbReference>
<dbReference type="NCBIfam" id="NF033516">
    <property type="entry name" value="transpos_IS3"/>
    <property type="match status" value="1"/>
</dbReference>
<dbReference type="Pfam" id="PF13276">
    <property type="entry name" value="HTH_21"/>
    <property type="match status" value="1"/>
</dbReference>
<evidence type="ECO:0000259" key="3">
    <source>
        <dbReference type="PROSITE" id="PS50994"/>
    </source>
</evidence>
<sequence>MVTETGRTVAEVARELGLNQQTLRNWVNAYEAAHDAPEPSLSVSERARLRELEEENRQLRMKTEFLGKSSRLLCQRVSVSQRYAFIAAEKDTTDEHGVKSYTVENMCAWLNVSKSGFYDWLSRPESDTDRRRRYLGTLIKKCFDDSDGTYGHRRIHAWLARCGEPATPELVRSIMRDQQLVPCQPRPWRPSLTQASTHVLPDLLKRDFTAREPGEKLVGDITYIPTGQGWVYLATVIDCYSKAVVGWAIDDHYRTPLIEKAIHMAARNHTLPARAIFHSDRGSNYTSADFAMTLRSLGIRQSVGRTGICFDNAMAESFFATLKNERVHRVTYLTKDHAKADIASYIELRYNHRRLHSAIGYKAPNEAHAEYYNHANAA</sequence>
<gene>
    <name evidence="4" type="ORF">GIY23_03380</name>
    <name evidence="5" type="ORF">GIY23_04990</name>
    <name evidence="6" type="ORF">GIY23_05035</name>
    <name evidence="7" type="ORF">GIY23_13605</name>
    <name evidence="8" type="ORF">GIY23_15465</name>
    <name evidence="9" type="ORF">GIY23_15735</name>
    <name evidence="10" type="ORF">GIY23_21220</name>
</gene>
<dbReference type="InterPro" id="IPR009057">
    <property type="entry name" value="Homeodomain-like_sf"/>
</dbReference>
<keyword evidence="11" id="KW-1185">Reference proteome</keyword>
<dbReference type="Proteomes" id="UP000371041">
    <property type="component" value="Chromosome"/>
</dbReference>
<dbReference type="InterPro" id="IPR048020">
    <property type="entry name" value="Transpos_IS3"/>
</dbReference>
<dbReference type="SUPFAM" id="SSF53098">
    <property type="entry name" value="Ribonuclease H-like"/>
    <property type="match status" value="1"/>
</dbReference>
<organism evidence="10 11">
    <name type="scientific">Allosaccharopolyspora coralli</name>
    <dbReference type="NCBI Taxonomy" id="2665642"/>
    <lineage>
        <taxon>Bacteria</taxon>
        <taxon>Bacillati</taxon>
        <taxon>Actinomycetota</taxon>
        <taxon>Actinomycetes</taxon>
        <taxon>Pseudonocardiales</taxon>
        <taxon>Pseudonocardiaceae</taxon>
        <taxon>Allosaccharopolyspora</taxon>
    </lineage>
</organism>
<evidence type="ECO:0000313" key="7">
    <source>
        <dbReference type="EMBL" id="QGK70419.1"/>
    </source>
</evidence>
<reference evidence="11" key="1">
    <citation type="submission" date="2019-11" db="EMBL/GenBank/DDBJ databases">
        <title>The complete genome sequence of Saccharopolyspora sp. E2A.</title>
        <authorList>
            <person name="Zhang G."/>
        </authorList>
    </citation>
    <scope>NUCLEOTIDE SEQUENCE [LARGE SCALE GENOMIC DNA]</scope>
    <source>
        <strain evidence="11">E2A</strain>
    </source>
</reference>
<dbReference type="KEGG" id="sace:GIY23_05035"/>
<dbReference type="EMBL" id="CP045929">
    <property type="protein sequence ID" value="QGK71703.1"/>
    <property type="molecule type" value="Genomic_DNA"/>
</dbReference>
<dbReference type="Gene3D" id="1.10.10.60">
    <property type="entry name" value="Homeodomain-like"/>
    <property type="match status" value="1"/>
</dbReference>
<dbReference type="EMBL" id="CP045929">
    <property type="protein sequence ID" value="QGK68720.1"/>
    <property type="molecule type" value="Genomic_DNA"/>
</dbReference>
<accession>A0A5Q3QBE8</accession>
<dbReference type="SUPFAM" id="SSF46689">
    <property type="entry name" value="Homeodomain-like"/>
    <property type="match status" value="1"/>
</dbReference>
<dbReference type="GO" id="GO:0004803">
    <property type="term" value="F:transposase activity"/>
    <property type="evidence" value="ECO:0007669"/>
    <property type="project" value="InterPro"/>
</dbReference>
<dbReference type="GO" id="GO:0003677">
    <property type="term" value="F:DNA binding"/>
    <property type="evidence" value="ECO:0007669"/>
    <property type="project" value="InterPro"/>
</dbReference>
<dbReference type="EMBL" id="CP045929">
    <property type="protein sequence ID" value="QGK70726.1"/>
    <property type="molecule type" value="Genomic_DNA"/>
</dbReference>
<dbReference type="KEGG" id="sace:GIY23_15465"/>
<dbReference type="Pfam" id="PF13333">
    <property type="entry name" value="rve_2"/>
    <property type="match status" value="1"/>
</dbReference>
<evidence type="ECO:0000313" key="5">
    <source>
        <dbReference type="EMBL" id="QGK68978.1"/>
    </source>
</evidence>
<dbReference type="EMBL" id="CP045929">
    <property type="protein sequence ID" value="QGK70774.1"/>
    <property type="molecule type" value="Genomic_DNA"/>
</dbReference>
<dbReference type="AlphaFoldDB" id="A0A5Q3QBE8"/>
<dbReference type="KEGG" id="sace:GIY23_15735"/>
<dbReference type="KEGG" id="sace:GIY23_03380"/>
<dbReference type="GO" id="GO:0015074">
    <property type="term" value="P:DNA integration"/>
    <property type="evidence" value="ECO:0007669"/>
    <property type="project" value="InterPro"/>
</dbReference>
<dbReference type="InterPro" id="IPR050900">
    <property type="entry name" value="Transposase_IS3/IS150/IS904"/>
</dbReference>
<evidence type="ECO:0000313" key="6">
    <source>
        <dbReference type="EMBL" id="QGK68984.1"/>
    </source>
</evidence>
<dbReference type="Pfam" id="PF00665">
    <property type="entry name" value="rve"/>
    <property type="match status" value="1"/>
</dbReference>